<evidence type="ECO:0000256" key="8">
    <source>
        <dbReference type="ARBA" id="ARBA00023136"/>
    </source>
</evidence>
<dbReference type="GO" id="GO:0005789">
    <property type="term" value="C:endoplasmic reticulum membrane"/>
    <property type="evidence" value="ECO:0007669"/>
    <property type="project" value="UniProtKB-SubCell"/>
</dbReference>
<dbReference type="Pfam" id="PF00001">
    <property type="entry name" value="7tm_1"/>
    <property type="match status" value="1"/>
</dbReference>
<evidence type="ECO:0000256" key="10">
    <source>
        <dbReference type="ARBA" id="ARBA00023170"/>
    </source>
</evidence>
<dbReference type="PRINTS" id="PR01831">
    <property type="entry name" value="TRACEAMINE1R"/>
</dbReference>
<evidence type="ECO:0000256" key="9">
    <source>
        <dbReference type="ARBA" id="ARBA00023157"/>
    </source>
</evidence>
<feature type="transmembrane region" description="Helical" evidence="15">
    <location>
        <begin position="294"/>
        <end position="318"/>
    </location>
</feature>
<dbReference type="InterPro" id="IPR009133">
    <property type="entry name" value="TAAR1"/>
</dbReference>
<dbReference type="Gene3D" id="1.20.1070.10">
    <property type="entry name" value="Rhodopsin 7-helix transmembrane proteins"/>
    <property type="match status" value="1"/>
</dbReference>
<feature type="transmembrane region" description="Helical" evidence="15">
    <location>
        <begin position="155"/>
        <end position="176"/>
    </location>
</feature>
<evidence type="ECO:0000256" key="7">
    <source>
        <dbReference type="ARBA" id="ARBA00023040"/>
    </source>
</evidence>
<dbReference type="SUPFAM" id="SSF81321">
    <property type="entry name" value="Family A G protein-coupled receptor-like"/>
    <property type="match status" value="1"/>
</dbReference>
<dbReference type="GeneID" id="103035909"/>
<evidence type="ECO:0000256" key="6">
    <source>
        <dbReference type="ARBA" id="ARBA00022989"/>
    </source>
</evidence>
<evidence type="ECO:0000313" key="17">
    <source>
        <dbReference type="Ensembl" id="ENSAMXP00005038455.1"/>
    </source>
</evidence>
<dbReference type="Ensembl" id="ENSAMXT00005041898.1">
    <property type="protein sequence ID" value="ENSAMXP00005038455.1"/>
    <property type="gene ID" value="ENSAMXG00005018239.1"/>
</dbReference>
<evidence type="ECO:0000256" key="5">
    <source>
        <dbReference type="ARBA" id="ARBA00022824"/>
    </source>
</evidence>
<gene>
    <name evidence="17" type="primary">LOC103035909</name>
</gene>
<feature type="transmembrane region" description="Helical" evidence="15">
    <location>
        <begin position="264"/>
        <end position="288"/>
    </location>
</feature>
<dbReference type="PROSITE" id="PS00237">
    <property type="entry name" value="G_PROTEIN_RECEP_F1_1"/>
    <property type="match status" value="1"/>
</dbReference>
<dbReference type="FunFam" id="1.20.1070.10:FF:000030">
    <property type="entry name" value="trace amine-associated receptor 1"/>
    <property type="match status" value="1"/>
</dbReference>
<dbReference type="PRINTS" id="PR01830">
    <property type="entry name" value="TRACEAMINER"/>
</dbReference>
<protein>
    <recommendedName>
        <fullName evidence="13">Trace amine-associated receptor 1</fullName>
    </recommendedName>
</protein>
<evidence type="ECO:0000256" key="12">
    <source>
        <dbReference type="ARBA" id="ARBA00023224"/>
    </source>
</evidence>
<keyword evidence="3" id="KW-1003">Cell membrane</keyword>
<evidence type="ECO:0000256" key="4">
    <source>
        <dbReference type="ARBA" id="ARBA00022692"/>
    </source>
</evidence>
<sequence length="345" mass="39044">MGYKTTFNQTVMMGNPPLCYEFLNSSCHVSIVYPKEAQYSLYILFGFVSLFTFLGNLLVIVTIIHFKQLHTPTNYLILSLAVADLCIGAIVMPPSMLRSVETCWYLGSIFCKIHTSLDVTMSTASILNLCIISVDRYYAVCHPLLYHSKMTPNATLLMIFVCWTISGFVGFGMIFLELGILGVEDFYYSNVACEGGCFLFLSKTASAVFTMLCFYIPAVVMISLYMKIFHIAKRQARSIQNAQILSSHRHTSVGKTEIKATKTLAIVIGVFLLFWTPFFVCALIDPFIGYTVPIVLFDFFTWVGYVNSTCNPIVYALFYSWFRKSFRIILVGKIFQPNSSRTKLF</sequence>
<dbReference type="CDD" id="cd15314">
    <property type="entry name" value="7tmA_TAAR1"/>
    <property type="match status" value="1"/>
</dbReference>
<keyword evidence="5" id="KW-0256">Endoplasmic reticulum</keyword>
<keyword evidence="6 15" id="KW-1133">Transmembrane helix</keyword>
<keyword evidence="4 14" id="KW-0812">Transmembrane</keyword>
<organism evidence="17 18">
    <name type="scientific">Astyanax mexicanus</name>
    <name type="common">Blind cave fish</name>
    <name type="synonym">Astyanax fasciatus mexicanus</name>
    <dbReference type="NCBI Taxonomy" id="7994"/>
    <lineage>
        <taxon>Eukaryota</taxon>
        <taxon>Metazoa</taxon>
        <taxon>Chordata</taxon>
        <taxon>Craniata</taxon>
        <taxon>Vertebrata</taxon>
        <taxon>Euteleostomi</taxon>
        <taxon>Actinopterygii</taxon>
        <taxon>Neopterygii</taxon>
        <taxon>Teleostei</taxon>
        <taxon>Ostariophysi</taxon>
        <taxon>Characiformes</taxon>
        <taxon>Characoidei</taxon>
        <taxon>Acestrorhamphidae</taxon>
        <taxon>Acestrorhamphinae</taxon>
        <taxon>Astyanax</taxon>
    </lineage>
</organism>
<evidence type="ECO:0000256" key="2">
    <source>
        <dbReference type="ARBA" id="ARBA00004651"/>
    </source>
</evidence>
<feature type="transmembrane region" description="Helical" evidence="15">
    <location>
        <begin position="208"/>
        <end position="228"/>
    </location>
</feature>
<feature type="transmembrane region" description="Helical" evidence="15">
    <location>
        <begin position="39"/>
        <end position="63"/>
    </location>
</feature>
<evidence type="ECO:0000256" key="13">
    <source>
        <dbReference type="ARBA" id="ARBA00039439"/>
    </source>
</evidence>
<dbReference type="AlphaFoldDB" id="A0A8B9KKI7"/>
<keyword evidence="10 14" id="KW-0675">Receptor</keyword>
<dbReference type="KEGG" id="amex:103035909"/>
<evidence type="ECO:0000256" key="1">
    <source>
        <dbReference type="ARBA" id="ARBA00004477"/>
    </source>
</evidence>
<keyword evidence="8 15" id="KW-0472">Membrane</keyword>
<dbReference type="OMA" id="NIACEGI"/>
<evidence type="ECO:0000259" key="16">
    <source>
        <dbReference type="PROSITE" id="PS50262"/>
    </source>
</evidence>
<dbReference type="InterPro" id="IPR000276">
    <property type="entry name" value="GPCR_Rhodpsn"/>
</dbReference>
<evidence type="ECO:0000256" key="14">
    <source>
        <dbReference type="RuleBase" id="RU000688"/>
    </source>
</evidence>
<comment type="subcellular location">
    <subcellularLocation>
        <location evidence="2">Cell membrane</location>
        <topology evidence="2">Multi-pass membrane protein</topology>
    </subcellularLocation>
    <subcellularLocation>
        <location evidence="1">Endoplasmic reticulum membrane</location>
        <topology evidence="1">Multi-pass membrane protein</topology>
    </subcellularLocation>
</comment>
<keyword evidence="11" id="KW-0325">Glycoprotein</keyword>
<feature type="domain" description="G-protein coupled receptors family 1 profile" evidence="16">
    <location>
        <begin position="55"/>
        <end position="315"/>
    </location>
</feature>
<reference evidence="17" key="1">
    <citation type="submission" date="2025-08" db="UniProtKB">
        <authorList>
            <consortium name="Ensembl"/>
        </authorList>
    </citation>
    <scope>IDENTIFICATION</scope>
</reference>
<name>A0A8B9KKI7_ASTMX</name>
<dbReference type="PROSITE" id="PS50262">
    <property type="entry name" value="G_PROTEIN_RECEP_F1_2"/>
    <property type="match status" value="1"/>
</dbReference>
<evidence type="ECO:0000313" key="18">
    <source>
        <dbReference type="Proteomes" id="UP000694621"/>
    </source>
</evidence>
<evidence type="ECO:0000256" key="15">
    <source>
        <dbReference type="SAM" id="Phobius"/>
    </source>
</evidence>
<keyword evidence="12 14" id="KW-0807">Transducer</keyword>
<feature type="transmembrane region" description="Helical" evidence="15">
    <location>
        <begin position="75"/>
        <end position="93"/>
    </location>
</feature>
<proteinExistence type="inferred from homology"/>
<dbReference type="OrthoDB" id="5959645at2759"/>
<dbReference type="SMART" id="SM01381">
    <property type="entry name" value="7TM_GPCR_Srsx"/>
    <property type="match status" value="1"/>
</dbReference>
<dbReference type="InterPro" id="IPR050569">
    <property type="entry name" value="TAAR"/>
</dbReference>
<keyword evidence="7 14" id="KW-0297">G-protein coupled receptor</keyword>
<evidence type="ECO:0000256" key="11">
    <source>
        <dbReference type="ARBA" id="ARBA00023180"/>
    </source>
</evidence>
<keyword evidence="9" id="KW-1015">Disulfide bond</keyword>
<dbReference type="PRINTS" id="PR00237">
    <property type="entry name" value="GPCRRHODOPSN"/>
</dbReference>
<dbReference type="GO" id="GO:0005886">
    <property type="term" value="C:plasma membrane"/>
    <property type="evidence" value="ECO:0007669"/>
    <property type="project" value="UniProtKB-SubCell"/>
</dbReference>
<dbReference type="RefSeq" id="XP_007259906.3">
    <property type="nucleotide sequence ID" value="XM_007259844.4"/>
</dbReference>
<dbReference type="PANTHER" id="PTHR24249:SF415">
    <property type="entry name" value="TRACE AMINE-ASSOCIATED RECEPTOR 1"/>
    <property type="match status" value="1"/>
</dbReference>
<dbReference type="InterPro" id="IPR017452">
    <property type="entry name" value="GPCR_Rhodpsn_7TM"/>
</dbReference>
<dbReference type="InterPro" id="IPR009132">
    <property type="entry name" value="TAAR_fam"/>
</dbReference>
<comment type="similarity">
    <text evidence="14">Belongs to the G-protein coupled receptor 1 family.</text>
</comment>
<evidence type="ECO:0000256" key="3">
    <source>
        <dbReference type="ARBA" id="ARBA00022475"/>
    </source>
</evidence>
<dbReference type="PANTHER" id="PTHR24249">
    <property type="entry name" value="HISTAMINE RECEPTOR-RELATED G-PROTEIN COUPLED RECEPTOR"/>
    <property type="match status" value="1"/>
</dbReference>
<accession>A0A8B9KKI7</accession>
<dbReference type="Proteomes" id="UP000694621">
    <property type="component" value="Unplaced"/>
</dbReference>
<dbReference type="GO" id="GO:0001594">
    <property type="term" value="F:trace-amine receptor activity"/>
    <property type="evidence" value="ECO:0007669"/>
    <property type="project" value="InterPro"/>
</dbReference>